<dbReference type="RefSeq" id="WP_128358847.1">
    <property type="nucleotide sequence ID" value="NZ_CP053840.1"/>
</dbReference>
<organism evidence="2 3">
    <name type="scientific">Arcobacter venerupis</name>
    <dbReference type="NCBI Taxonomy" id="1054033"/>
    <lineage>
        <taxon>Bacteria</taxon>
        <taxon>Pseudomonadati</taxon>
        <taxon>Campylobacterota</taxon>
        <taxon>Epsilonproteobacteria</taxon>
        <taxon>Campylobacterales</taxon>
        <taxon>Arcobacteraceae</taxon>
        <taxon>Arcobacter</taxon>
    </lineage>
</organism>
<feature type="chain" id="PRO_5042203357" evidence="1">
    <location>
        <begin position="18"/>
        <end position="79"/>
    </location>
</feature>
<evidence type="ECO:0000313" key="3">
    <source>
        <dbReference type="Proteomes" id="UP000503482"/>
    </source>
</evidence>
<keyword evidence="3" id="KW-1185">Reference proteome</keyword>
<reference evidence="2 3" key="1">
    <citation type="submission" date="2020-05" db="EMBL/GenBank/DDBJ databases">
        <title>Complete genome sequencing of Campylobacter and Arcobacter type strains.</title>
        <authorList>
            <person name="Miller W.G."/>
            <person name="Yee E."/>
        </authorList>
    </citation>
    <scope>NUCLEOTIDE SEQUENCE [LARGE SCALE GENOMIC DNA]</scope>
    <source>
        <strain evidence="2 3">LMG 26156</strain>
    </source>
</reference>
<evidence type="ECO:0000313" key="2">
    <source>
        <dbReference type="EMBL" id="QKF66704.1"/>
    </source>
</evidence>
<dbReference type="Proteomes" id="UP000503482">
    <property type="component" value="Chromosome"/>
</dbReference>
<sequence>MKKITLYLLVATSTLFASNGFEGCKELKLSESKSMISCPSGDYEVTYETKREQRDLVAAPTVVKVGEAPKQIIQYITNK</sequence>
<feature type="signal peptide" evidence="1">
    <location>
        <begin position="1"/>
        <end position="17"/>
    </location>
</feature>
<evidence type="ECO:0000256" key="1">
    <source>
        <dbReference type="SAM" id="SignalP"/>
    </source>
</evidence>
<dbReference type="EMBL" id="CP053840">
    <property type="protein sequence ID" value="QKF66704.1"/>
    <property type="molecule type" value="Genomic_DNA"/>
</dbReference>
<protein>
    <submittedName>
        <fullName evidence="2">Uncharacterized protein</fullName>
    </submittedName>
</protein>
<dbReference type="KEGG" id="avp:AVENP_1149"/>
<name>A0AAE7B7E1_9BACT</name>
<proteinExistence type="predicted"/>
<keyword evidence="1" id="KW-0732">Signal</keyword>
<dbReference type="AlphaFoldDB" id="A0AAE7B7E1"/>
<gene>
    <name evidence="2" type="ORF">AVENP_1149</name>
</gene>
<accession>A0AAE7B7E1</accession>